<dbReference type="Pfam" id="PF12859">
    <property type="entry name" value="ANAPC1"/>
    <property type="match status" value="2"/>
</dbReference>
<sequence length="1547" mass="171914">MSLFEPGPVKLTLLALPFNGWLASLPKEGTRLVYTAPNEALKIDNDKVELIRGGSVIKKMSFADPVITAFFTCFGDSSSSGEIQRALTVVLKEYAKVYYDNGSQHIISFPFVVKGAFPFEKGIIIQRDDLTSGETNDNIVEEDVESRFTNVHKYPKGINFYTLLDPLGELGLVASSSTSSFDPTESLLYFPPSAESTLCATFKAVDSTVTIYHVRYLSHSYKTNSPLDAAQRSSLRRRSSVNSGNLATPNTPKVVDAESSIQYTSKKRISSHLMLSMDRMASGAESISDSKGTSSSSFDSSKLRKDVILTKLHSFSQSRSQPLKVDSMKYEDQEALVFLNSTLQKLAVLIFETSTGQVGLPSQKTVFDFNALDYLALTKETGHTGTLLVLKQDSALTLVNPFLKLSSSSSHQYKAPIQRLVSGYADRFVYSTSEGKTYTANLLVVPTDTLVMTLLKSLKYAANDYVHEFVWLRWCSVVSSVPGCDDWTAFVSTMLSLLTPEEANFDEELLDVNLVTRCLLFARTASLECEPSRYPLQQLAPTLILAFHLIHEDLKLNILQDQSLTKLGVFLKQMTIWMGWSNNWRNHYVNNERFDTKTRFEVLPEPLQKPPQLLASLASLFTSHIVPYVSFSQVAEEDYSVDELITPRTFYVLRLLEIVVSADFGYDQVIKMMVEYGITAADLETYPAGIYFVLQNAISECQNEPPLDWLGDELRVIGRKDICRFASGNSFLITISNAEMGEQRSKKDVHQLLQSGPELESVLAWDNQAEADRLAVTKLIFSEDRRFYEITRLLQSSRVQVKNYVPSAEVSEHAHLMDIRRICAIIALRTLTAPIGRAALFFNSRRPLTTEKFPIPKMNFSCMIKPAGTTVTLDSNPLSGELMDWGHFHNGASSGMTVARDVADISEGWIVFNKPRSLNSQHAGFLLGLGLNGHLKSLQEWQIYNYLGAKHNHTSIGLLLGMSASLKGTMDTKLTKVLSVHIVALLPEGSTNLNVALPVQIAGLVGIGLLYLESQHRRITTVLLSQLVATTVTGEQELAFEAYRLAAGIALGFVNLGKGDLLKSGDSSIVDKLLSVGLSLKDIQTEQKLDKSAGGAMMALMFMFMKTENMAIAEKLGAPPTAQLLDYIRPDILLLRCLAQNMILWKSITPSLTWIFSHVPSYLSSEWDLESINTLDSDILAYLNILAGACMSLGVKYASSGNAQAKSVLLHVLDQMMRLSDLPGSTFDEITTISGVNNVRDIVLISCSLVMAATGDLDVFRRARVIHDQTDKDTGYAVFMSTNMALGFLFLGGGQQAFDVATSTGVAMLLTSIYPVFPRGSLQSVDVHLQALRHFWCLSVVPRCLVVRDVETDQPVQIAIEIVSTNGKTINLTAPCLLPDVDQIAQLRTISDGYFPTLLDFEANPRHKELFLKELAIYVYSKREYKDLKLPFQALLKEAEKEGVVLGLAPFKDLQVLQPLTPFEQSMVLQCGDEQPKLRELRGAESTVSDFKLELVRNVDPRTVDDLWNMKVIFNYTDRIMSEGGMFLNIKFIESLKTRLWHLTRGI</sequence>
<accession>W6MF36</accession>
<dbReference type="PANTHER" id="PTHR12827">
    <property type="entry name" value="MEIOTIC CHECKPOINT REGULATOR TSG24 FAMILY MEMBER"/>
    <property type="match status" value="1"/>
</dbReference>
<dbReference type="STRING" id="1382522.W6MF36"/>
<gene>
    <name evidence="7" type="ORF">KUCA_T00000164001</name>
</gene>
<dbReference type="GO" id="GO:0031145">
    <property type="term" value="P:anaphase-promoting complex-dependent catabolic process"/>
    <property type="evidence" value="ECO:0007669"/>
    <property type="project" value="TreeGrafter"/>
</dbReference>
<proteinExistence type="inferred from homology"/>
<evidence type="ECO:0000256" key="3">
    <source>
        <dbReference type="ARBA" id="ARBA00022776"/>
    </source>
</evidence>
<keyword evidence="8" id="KW-1185">Reference proteome</keyword>
<feature type="region of interest" description="Disordered" evidence="5">
    <location>
        <begin position="228"/>
        <end position="252"/>
    </location>
</feature>
<reference evidence="7" key="2">
    <citation type="submission" date="2014-02" db="EMBL/GenBank/DDBJ databases">
        <title>Complete DNA sequence of /Kuraishia capsulata/ illustrates novel genomic features among budding yeasts (/Saccharomycotina/).</title>
        <authorList>
            <person name="Morales L."/>
            <person name="Noel B."/>
            <person name="Porcel B."/>
            <person name="Marcet-Houben M."/>
            <person name="Hullo M-F."/>
            <person name="Sacerdot C."/>
            <person name="Tekaia F."/>
            <person name="Leh-Louis V."/>
            <person name="Despons L."/>
            <person name="Khanna V."/>
            <person name="Aury J-M."/>
            <person name="Barbe V."/>
            <person name="Couloux A."/>
            <person name="Labadie K."/>
            <person name="Pelletier E."/>
            <person name="Souciet J-L."/>
            <person name="Boekhout T."/>
            <person name="Gabaldon T."/>
            <person name="Wincker P."/>
            <person name="Dujon B."/>
        </authorList>
    </citation>
    <scope>NUCLEOTIDE SEQUENCE</scope>
    <source>
        <strain evidence="7">CBS 1993</strain>
    </source>
</reference>
<name>W6MF36_9ASCO</name>
<dbReference type="OrthoDB" id="26401at2759"/>
<dbReference type="InterPro" id="IPR011989">
    <property type="entry name" value="ARM-like"/>
</dbReference>
<keyword evidence="2" id="KW-0132">Cell division</keyword>
<evidence type="ECO:0000256" key="4">
    <source>
        <dbReference type="ARBA" id="ARBA00023306"/>
    </source>
</evidence>
<keyword evidence="3" id="KW-0498">Mitosis</keyword>
<feature type="compositionally biased region" description="Polar residues" evidence="5">
    <location>
        <begin position="241"/>
        <end position="251"/>
    </location>
</feature>
<dbReference type="GO" id="GO:0051301">
    <property type="term" value="P:cell division"/>
    <property type="evidence" value="ECO:0007669"/>
    <property type="project" value="UniProtKB-KW"/>
</dbReference>
<dbReference type="RefSeq" id="XP_022456221.1">
    <property type="nucleotide sequence ID" value="XM_022604676.1"/>
</dbReference>
<dbReference type="EMBL" id="HG793125">
    <property type="protein sequence ID" value="CDK24204.1"/>
    <property type="molecule type" value="Genomic_DNA"/>
</dbReference>
<evidence type="ECO:0000313" key="8">
    <source>
        <dbReference type="Proteomes" id="UP000019384"/>
    </source>
</evidence>
<keyword evidence="4" id="KW-0131">Cell cycle</keyword>
<dbReference type="HOGENOM" id="CLU_000746_0_0_1"/>
<dbReference type="GO" id="GO:0005680">
    <property type="term" value="C:anaphase-promoting complex"/>
    <property type="evidence" value="ECO:0007669"/>
    <property type="project" value="InterPro"/>
</dbReference>
<dbReference type="InterPro" id="IPR049255">
    <property type="entry name" value="Apc1_N"/>
</dbReference>
<dbReference type="GO" id="GO:0070979">
    <property type="term" value="P:protein K11-linked ubiquitination"/>
    <property type="evidence" value="ECO:0007669"/>
    <property type="project" value="TreeGrafter"/>
</dbReference>
<organism evidence="7 8">
    <name type="scientific">Kuraishia capsulata CBS 1993</name>
    <dbReference type="NCBI Taxonomy" id="1382522"/>
    <lineage>
        <taxon>Eukaryota</taxon>
        <taxon>Fungi</taxon>
        <taxon>Dikarya</taxon>
        <taxon>Ascomycota</taxon>
        <taxon>Saccharomycotina</taxon>
        <taxon>Pichiomycetes</taxon>
        <taxon>Pichiales</taxon>
        <taxon>Pichiaceae</taxon>
        <taxon>Kuraishia</taxon>
    </lineage>
</organism>
<dbReference type="GO" id="GO:0060090">
    <property type="term" value="F:molecular adaptor activity"/>
    <property type="evidence" value="ECO:0007669"/>
    <property type="project" value="TreeGrafter"/>
</dbReference>
<feature type="domain" description="Anaphase-promoting complex subunit 1 N-terminal" evidence="6">
    <location>
        <begin position="159"/>
        <end position="253"/>
    </location>
</feature>
<dbReference type="GO" id="GO:0007091">
    <property type="term" value="P:metaphase/anaphase transition of mitotic cell cycle"/>
    <property type="evidence" value="ECO:0007669"/>
    <property type="project" value="TreeGrafter"/>
</dbReference>
<dbReference type="PANTHER" id="PTHR12827:SF3">
    <property type="entry name" value="ANAPHASE-PROMOTING COMPLEX SUBUNIT 1"/>
    <property type="match status" value="1"/>
</dbReference>
<evidence type="ECO:0000313" key="7">
    <source>
        <dbReference type="EMBL" id="CDK24204.1"/>
    </source>
</evidence>
<evidence type="ECO:0000256" key="1">
    <source>
        <dbReference type="ARBA" id="ARBA00010547"/>
    </source>
</evidence>
<dbReference type="Proteomes" id="UP000019384">
    <property type="component" value="Unassembled WGS sequence"/>
</dbReference>
<dbReference type="GeneID" id="34517609"/>
<protein>
    <recommendedName>
        <fullName evidence="6">Anaphase-promoting complex subunit 1 N-terminal domain-containing protein</fullName>
    </recommendedName>
</protein>
<dbReference type="Gene3D" id="1.25.10.10">
    <property type="entry name" value="Leucine-rich Repeat Variant"/>
    <property type="match status" value="2"/>
</dbReference>
<feature type="domain" description="Anaphase-promoting complex subunit 1 N-terminal" evidence="6">
    <location>
        <begin position="52"/>
        <end position="128"/>
    </location>
</feature>
<evidence type="ECO:0000256" key="5">
    <source>
        <dbReference type="SAM" id="MobiDB-lite"/>
    </source>
</evidence>
<reference evidence="7" key="1">
    <citation type="submission" date="2013-12" db="EMBL/GenBank/DDBJ databases">
        <authorList>
            <person name="Genoscope - CEA"/>
        </authorList>
    </citation>
    <scope>NUCLEOTIDE SEQUENCE</scope>
    <source>
        <strain evidence="7">CBS 1993</strain>
    </source>
</reference>
<evidence type="ECO:0000256" key="2">
    <source>
        <dbReference type="ARBA" id="ARBA00022618"/>
    </source>
</evidence>
<dbReference type="InterPro" id="IPR024990">
    <property type="entry name" value="Apc1"/>
</dbReference>
<evidence type="ECO:0000259" key="6">
    <source>
        <dbReference type="Pfam" id="PF12859"/>
    </source>
</evidence>
<comment type="similarity">
    <text evidence="1">Belongs to the APC1 family.</text>
</comment>